<dbReference type="Proteomes" id="UP000321917">
    <property type="component" value="Unassembled WGS sequence"/>
</dbReference>
<evidence type="ECO:0000313" key="4">
    <source>
        <dbReference type="Proteomes" id="UP000321525"/>
    </source>
</evidence>
<dbReference type="AlphaFoldDB" id="A0A5C6QJE9"/>
<accession>A0A5C6QJE9</accession>
<keyword evidence="4" id="KW-1185">Reference proteome</keyword>
<organism evidence="3 5">
    <name type="scientific">Colwellia hornerae</name>
    <dbReference type="NCBI Taxonomy" id="89402"/>
    <lineage>
        <taxon>Bacteria</taxon>
        <taxon>Pseudomonadati</taxon>
        <taxon>Pseudomonadota</taxon>
        <taxon>Gammaproteobacteria</taxon>
        <taxon>Alteromonadales</taxon>
        <taxon>Colwelliaceae</taxon>
        <taxon>Colwellia</taxon>
    </lineage>
</organism>
<evidence type="ECO:0000313" key="3">
    <source>
        <dbReference type="EMBL" id="TWX68971.1"/>
    </source>
</evidence>
<evidence type="ECO:0000313" key="5">
    <source>
        <dbReference type="Proteomes" id="UP000321917"/>
    </source>
</evidence>
<name>A0A5C6QJE9_9GAMM</name>
<comment type="caution">
    <text evidence="3">The sequence shown here is derived from an EMBL/GenBank/DDBJ whole genome shotgun (WGS) entry which is preliminary data.</text>
</comment>
<evidence type="ECO:0000313" key="2">
    <source>
        <dbReference type="EMBL" id="TWX60236.1"/>
    </source>
</evidence>
<sequence length="145" mass="16468">MKNGFTGVFDITSVSKVLALCILSIGLYLIYKLYLFSNQINKHTEFKISKTFIFITIFLYIISLGSLVHALANWQEAGILNLTLGFHVISSIFDITWIIMVRNRINLIAGSNKGDKLWLNPFITSMLHVVYMQHKINQGLAKTLT</sequence>
<keyword evidence="1" id="KW-0472">Membrane</keyword>
<proteinExistence type="predicted"/>
<gene>
    <name evidence="2" type="ORF">ESZ26_09000</name>
    <name evidence="3" type="ORF">ESZ27_06430</name>
</gene>
<dbReference type="Proteomes" id="UP000321525">
    <property type="component" value="Unassembled WGS sequence"/>
</dbReference>
<keyword evidence="1" id="KW-1133">Transmembrane helix</keyword>
<dbReference type="RefSeq" id="WP_146799412.1">
    <property type="nucleotide sequence ID" value="NZ_VOLP01000011.1"/>
</dbReference>
<feature type="transmembrane region" description="Helical" evidence="1">
    <location>
        <begin position="12"/>
        <end position="31"/>
    </location>
</feature>
<dbReference type="EMBL" id="VOLQ01000009">
    <property type="protein sequence ID" value="TWX68971.1"/>
    <property type="molecule type" value="Genomic_DNA"/>
</dbReference>
<evidence type="ECO:0000256" key="1">
    <source>
        <dbReference type="SAM" id="Phobius"/>
    </source>
</evidence>
<feature type="transmembrane region" description="Helical" evidence="1">
    <location>
        <begin position="78"/>
        <end position="99"/>
    </location>
</feature>
<dbReference type="EMBL" id="VOLR01000010">
    <property type="protein sequence ID" value="TWX60236.1"/>
    <property type="molecule type" value="Genomic_DNA"/>
</dbReference>
<reference evidence="3 5" key="1">
    <citation type="submission" date="2019-07" db="EMBL/GenBank/DDBJ databases">
        <title>Genomes of sea-ice associated Colwellia species.</title>
        <authorList>
            <person name="Bowman J.P."/>
        </authorList>
    </citation>
    <scope>NUCLEOTIDE SEQUENCE [LARGE SCALE GENOMIC DNA]</scope>
    <source>
        <strain evidence="2 4">ACAM 607</strain>
        <strain evidence="3 5">IC036</strain>
    </source>
</reference>
<dbReference type="OrthoDB" id="6265366at2"/>
<protein>
    <recommendedName>
        <fullName evidence="6">DUF4234 domain-containing protein</fullName>
    </recommendedName>
</protein>
<evidence type="ECO:0008006" key="6">
    <source>
        <dbReference type="Google" id="ProtNLM"/>
    </source>
</evidence>
<keyword evidence="1" id="KW-0812">Transmembrane</keyword>
<feature type="transmembrane region" description="Helical" evidence="1">
    <location>
        <begin position="52"/>
        <end position="72"/>
    </location>
</feature>